<sequence>MRDLGLVGLGEDRRHVVLRTATGEEFRLPVDDRLRAAIRGDRARLGQLEIEMDSALRPRDIQARIRRGESTESVAEAANVPVERIMAYAVPVLAEREHICERAQASTIRRTNVSAPAARFGDVITETFRARDVDSSTVEWDSWRREDGRWIVSVRVPDDGGPAMYLFDAPGRYVVADNERASDLVADVPDSTEMAIASAVADAATAVAEPEVGTASPDDEAPDPYDDIDEPGVTSLKRARARRAMAQEQLMLDGQPQQHSDETDDDSDAEIDPHATTADLTETAAAARAAGDAADPPDSTPKRSRRRERRRVPSWDEIMFGNKPEE</sequence>
<name>A0AA46YK31_9ACTN</name>
<dbReference type="Proteomes" id="UP001164390">
    <property type="component" value="Chromosome"/>
</dbReference>
<evidence type="ECO:0000259" key="2">
    <source>
        <dbReference type="Pfam" id="PF11268"/>
    </source>
</evidence>
<feature type="domain" description="DUF3071" evidence="2">
    <location>
        <begin position="1"/>
        <end position="158"/>
    </location>
</feature>
<gene>
    <name evidence="3" type="primary">sepH</name>
    <name evidence="3" type="ORF">L0C25_22580</name>
</gene>
<dbReference type="AlphaFoldDB" id="A0AA46YK31"/>
<accession>A0AA46YK31</accession>
<dbReference type="KEGG" id="sgrg:L0C25_22580"/>
<dbReference type="InterPro" id="IPR047682">
    <property type="entry name" value="SepH-like"/>
</dbReference>
<proteinExistence type="predicted"/>
<feature type="region of interest" description="Disordered" evidence="1">
    <location>
        <begin position="206"/>
        <end position="232"/>
    </location>
</feature>
<dbReference type="NCBIfam" id="NF040712">
    <property type="entry name" value="SepH"/>
    <property type="match status" value="1"/>
</dbReference>
<evidence type="ECO:0000256" key="1">
    <source>
        <dbReference type="SAM" id="MobiDB-lite"/>
    </source>
</evidence>
<dbReference type="Pfam" id="PF11268">
    <property type="entry name" value="DUF3071"/>
    <property type="match status" value="1"/>
</dbReference>
<protein>
    <submittedName>
        <fullName evidence="3">Septation protein SepH</fullName>
    </submittedName>
</protein>
<evidence type="ECO:0000313" key="3">
    <source>
        <dbReference type="EMBL" id="UYM05265.1"/>
    </source>
</evidence>
<reference evidence="3" key="1">
    <citation type="submission" date="2022-01" db="EMBL/GenBank/DDBJ databases">
        <title>Nocardioidaceae gen. sp. A5X3R13.</title>
        <authorList>
            <person name="Lopez Marin M.A."/>
            <person name="Uhlik O."/>
        </authorList>
    </citation>
    <scope>NUCLEOTIDE SEQUENCE</scope>
    <source>
        <strain evidence="3">A5X3R13</strain>
    </source>
</reference>
<dbReference type="EMBL" id="CP094970">
    <property type="protein sequence ID" value="UYM05265.1"/>
    <property type="molecule type" value="Genomic_DNA"/>
</dbReference>
<organism evidence="3 4">
    <name type="scientific">Solicola gregarius</name>
    <dbReference type="NCBI Taxonomy" id="2908642"/>
    <lineage>
        <taxon>Bacteria</taxon>
        <taxon>Bacillati</taxon>
        <taxon>Actinomycetota</taxon>
        <taxon>Actinomycetes</taxon>
        <taxon>Propionibacteriales</taxon>
        <taxon>Nocardioidaceae</taxon>
        <taxon>Solicola</taxon>
    </lineage>
</organism>
<dbReference type="InterPro" id="IPR021421">
    <property type="entry name" value="DUF3071"/>
</dbReference>
<keyword evidence="4" id="KW-1185">Reference proteome</keyword>
<feature type="compositionally biased region" description="Basic residues" evidence="1">
    <location>
        <begin position="302"/>
        <end position="312"/>
    </location>
</feature>
<feature type="region of interest" description="Disordered" evidence="1">
    <location>
        <begin position="250"/>
        <end position="326"/>
    </location>
</feature>
<feature type="compositionally biased region" description="Low complexity" evidence="1">
    <location>
        <begin position="275"/>
        <end position="297"/>
    </location>
</feature>
<evidence type="ECO:0000313" key="4">
    <source>
        <dbReference type="Proteomes" id="UP001164390"/>
    </source>
</evidence>
<dbReference type="RefSeq" id="WP_271634065.1">
    <property type="nucleotide sequence ID" value="NZ_CP094970.1"/>
</dbReference>
<feature type="compositionally biased region" description="Acidic residues" evidence="1">
    <location>
        <begin position="217"/>
        <end position="230"/>
    </location>
</feature>